<evidence type="ECO:0000256" key="5">
    <source>
        <dbReference type="ARBA" id="ARBA00022803"/>
    </source>
</evidence>
<keyword evidence="3" id="KW-0963">Cytoplasm</keyword>
<dbReference type="GO" id="GO:0008017">
    <property type="term" value="F:microtubule binding"/>
    <property type="evidence" value="ECO:0007669"/>
    <property type="project" value="TreeGrafter"/>
</dbReference>
<dbReference type="GO" id="GO:0005737">
    <property type="term" value="C:cytoplasm"/>
    <property type="evidence" value="ECO:0007669"/>
    <property type="project" value="TreeGrafter"/>
</dbReference>
<dbReference type="EMBL" id="FRAU01000001">
    <property type="protein sequence ID" value="SHK18657.1"/>
    <property type="molecule type" value="Genomic_DNA"/>
</dbReference>
<protein>
    <recommendedName>
        <fullName evidence="7">Regulator of microtubule dynamics protein 1</fullName>
    </recommendedName>
    <alternativeName>
        <fullName evidence="8">Protein FAM82B</fullName>
    </alternativeName>
</protein>
<dbReference type="InterPro" id="IPR019734">
    <property type="entry name" value="TPR_rpt"/>
</dbReference>
<keyword evidence="6" id="KW-0206">Cytoskeleton</keyword>
<dbReference type="AlphaFoldDB" id="A0A1M6QF29"/>
<evidence type="ECO:0000256" key="6">
    <source>
        <dbReference type="ARBA" id="ARBA00023212"/>
    </source>
</evidence>
<evidence type="ECO:0000313" key="11">
    <source>
        <dbReference type="Proteomes" id="UP000185812"/>
    </source>
</evidence>
<dbReference type="OrthoDB" id="9813878at2"/>
<dbReference type="Pfam" id="PF21033">
    <property type="entry name" value="RMD1-3"/>
    <property type="match status" value="1"/>
</dbReference>
<comment type="subunit">
    <text evidence="2">Interacts with microtubules.</text>
</comment>
<accession>A0A1M6QF29</accession>
<sequence length="254" mass="28340">MPVRFVRTWLLGSLLGLLLGKAGWAQDGAWLAYVDSLWQQGAFAEALALLNDSLQRTPNAAELLWRRSRVRVELGMRASEKQQQRALYWQALEDAQAAIAADSLNSQAYVAAAIAAGRLALVSGARAKVEHARQIRAYIDRALALDPNDDVAYHLRGRWHYEVATLSGFERTLVRLLYGGLPDASLEEAASDFRRALAIRERVVHHLELGRTLLRLGDRAGAIRELKRALALPPTEPSDTTYQEDARRLLGRIR</sequence>
<evidence type="ECO:0000256" key="3">
    <source>
        <dbReference type="ARBA" id="ARBA00022490"/>
    </source>
</evidence>
<evidence type="ECO:0000256" key="1">
    <source>
        <dbReference type="ARBA" id="ARBA00004245"/>
    </source>
</evidence>
<dbReference type="PROSITE" id="PS50005">
    <property type="entry name" value="TPR"/>
    <property type="match status" value="1"/>
</dbReference>
<dbReference type="Gene3D" id="1.25.40.10">
    <property type="entry name" value="Tetratricopeptide repeat domain"/>
    <property type="match status" value="2"/>
</dbReference>
<dbReference type="GO" id="GO:0097431">
    <property type="term" value="C:mitotic spindle pole"/>
    <property type="evidence" value="ECO:0007669"/>
    <property type="project" value="TreeGrafter"/>
</dbReference>
<organism evidence="10 11">
    <name type="scientific">Rhodothermus profundi</name>
    <dbReference type="NCBI Taxonomy" id="633813"/>
    <lineage>
        <taxon>Bacteria</taxon>
        <taxon>Pseudomonadati</taxon>
        <taxon>Rhodothermota</taxon>
        <taxon>Rhodothermia</taxon>
        <taxon>Rhodothermales</taxon>
        <taxon>Rhodothermaceae</taxon>
        <taxon>Rhodothermus</taxon>
    </lineage>
</organism>
<evidence type="ECO:0000256" key="2">
    <source>
        <dbReference type="ARBA" id="ARBA00011375"/>
    </source>
</evidence>
<dbReference type="PANTHER" id="PTHR16056">
    <property type="entry name" value="REGULATOR OF MICROTUBULE DYNAMICS PROTEIN"/>
    <property type="match status" value="1"/>
</dbReference>
<evidence type="ECO:0000256" key="9">
    <source>
        <dbReference type="PROSITE-ProRule" id="PRU00339"/>
    </source>
</evidence>
<dbReference type="SUPFAM" id="SSF48452">
    <property type="entry name" value="TPR-like"/>
    <property type="match status" value="1"/>
</dbReference>
<dbReference type="GO" id="GO:0005876">
    <property type="term" value="C:spindle microtubule"/>
    <property type="evidence" value="ECO:0007669"/>
    <property type="project" value="TreeGrafter"/>
</dbReference>
<proteinExistence type="predicted"/>
<dbReference type="Proteomes" id="UP000185812">
    <property type="component" value="Unassembled WGS sequence"/>
</dbReference>
<evidence type="ECO:0000256" key="8">
    <source>
        <dbReference type="ARBA" id="ARBA00041958"/>
    </source>
</evidence>
<name>A0A1M6QF29_9BACT</name>
<reference evidence="11" key="1">
    <citation type="submission" date="2016-11" db="EMBL/GenBank/DDBJ databases">
        <authorList>
            <person name="Varghese N."/>
            <person name="Submissions S."/>
        </authorList>
    </citation>
    <scope>NUCLEOTIDE SEQUENCE [LARGE SCALE GENOMIC DNA]</scope>
    <source>
        <strain evidence="11">DSM 22212</strain>
    </source>
</reference>
<keyword evidence="4" id="KW-0677">Repeat</keyword>
<dbReference type="PANTHER" id="PTHR16056:SF16">
    <property type="entry name" value="REGULATOR OF MICROTUBULE DYNAMICS PROTEIN 1"/>
    <property type="match status" value="1"/>
</dbReference>
<evidence type="ECO:0000256" key="7">
    <source>
        <dbReference type="ARBA" id="ARBA00039966"/>
    </source>
</evidence>
<dbReference type="STRING" id="633813.SAMN04488087_0588"/>
<gene>
    <name evidence="10" type="ORF">SAMN04488087_0588</name>
</gene>
<dbReference type="InterPro" id="IPR049039">
    <property type="entry name" value="RMD1-3_a_helical_rpt"/>
</dbReference>
<comment type="subcellular location">
    <subcellularLocation>
        <location evidence="1">Cytoplasm</location>
        <location evidence="1">Cytoskeleton</location>
    </subcellularLocation>
</comment>
<evidence type="ECO:0000313" key="10">
    <source>
        <dbReference type="EMBL" id="SHK18657.1"/>
    </source>
</evidence>
<dbReference type="RefSeq" id="WP_072714437.1">
    <property type="nucleotide sequence ID" value="NZ_FRAU01000001.1"/>
</dbReference>
<keyword evidence="5 9" id="KW-0802">TPR repeat</keyword>
<evidence type="ECO:0000256" key="4">
    <source>
        <dbReference type="ARBA" id="ARBA00022737"/>
    </source>
</evidence>
<keyword evidence="11" id="KW-1185">Reference proteome</keyword>
<dbReference type="InterPro" id="IPR011990">
    <property type="entry name" value="TPR-like_helical_dom_sf"/>
</dbReference>
<feature type="repeat" description="TPR" evidence="9">
    <location>
        <begin position="203"/>
        <end position="236"/>
    </location>
</feature>